<evidence type="ECO:0000313" key="1">
    <source>
        <dbReference type="EMBL" id="BDC97883.1"/>
    </source>
</evidence>
<name>A0ABN6L998_9BACT</name>
<reference evidence="1 2" key="1">
    <citation type="submission" date="2021-12" db="EMBL/GenBank/DDBJ databases">
        <title>Genome sequencing of bacteria with rrn-lacking chromosome and rrn-plasmid.</title>
        <authorList>
            <person name="Anda M."/>
            <person name="Iwasaki W."/>
        </authorList>
    </citation>
    <scope>NUCLEOTIDE SEQUENCE [LARGE SCALE GENOMIC DNA]</scope>
    <source>
        <strain evidence="1 2">NBRC 101262</strain>
    </source>
</reference>
<accession>A0ABN6L998</accession>
<evidence type="ECO:0000313" key="2">
    <source>
        <dbReference type="Proteomes" id="UP001354989"/>
    </source>
</evidence>
<dbReference type="InterPro" id="IPR031977">
    <property type="entry name" value="DUF4783"/>
</dbReference>
<protein>
    <recommendedName>
        <fullName evidence="3">DUF4783 domain-containing protein</fullName>
    </recommendedName>
</protein>
<gene>
    <name evidence="1" type="ORF">PEPS_01640</name>
</gene>
<dbReference type="Gene3D" id="3.10.450.50">
    <property type="match status" value="1"/>
</dbReference>
<proteinExistence type="predicted"/>
<dbReference type="EMBL" id="AP025292">
    <property type="protein sequence ID" value="BDC97883.1"/>
    <property type="molecule type" value="Genomic_DNA"/>
</dbReference>
<evidence type="ECO:0008006" key="3">
    <source>
        <dbReference type="Google" id="ProtNLM"/>
    </source>
</evidence>
<keyword evidence="2" id="KW-1185">Reference proteome</keyword>
<sequence length="149" mass="17524">MIILSLECFLLKIPTTEDMNKIYYTFLFCILYCVSFQAHAQSEVLQKVRVALKTGNAKELSRHVHQNAELTFDGEKANYSRTQAEFVLKDFFKKNPPTDFQYVHQGTSREGLKYSIGKYETQTATYRVYMFVKRYDNSYFVDTIDFSKE</sequence>
<dbReference type="Proteomes" id="UP001354989">
    <property type="component" value="Chromosome"/>
</dbReference>
<organism evidence="1 2">
    <name type="scientific">Persicobacter psychrovividus</name>
    <dbReference type="NCBI Taxonomy" id="387638"/>
    <lineage>
        <taxon>Bacteria</taxon>
        <taxon>Pseudomonadati</taxon>
        <taxon>Bacteroidota</taxon>
        <taxon>Cytophagia</taxon>
        <taxon>Cytophagales</taxon>
        <taxon>Persicobacteraceae</taxon>
        <taxon>Persicobacter</taxon>
    </lineage>
</organism>
<dbReference type="Pfam" id="PF16022">
    <property type="entry name" value="DUF4783"/>
    <property type="match status" value="1"/>
</dbReference>